<accession>A0ABM1NHS2</accession>
<name>A0ABM1NHS2_NICVS</name>
<dbReference type="Proteomes" id="UP000695000">
    <property type="component" value="Unplaced"/>
</dbReference>
<feature type="transmembrane region" description="Helical" evidence="1">
    <location>
        <begin position="32"/>
        <end position="53"/>
    </location>
</feature>
<keyword evidence="2" id="KW-1185">Reference proteome</keyword>
<protein>
    <submittedName>
        <fullName evidence="3">Uncharacterized protein LOC108569364</fullName>
    </submittedName>
</protein>
<keyword evidence="1" id="KW-0472">Membrane</keyword>
<keyword evidence="1" id="KW-0812">Transmembrane</keyword>
<organism evidence="2 3">
    <name type="scientific">Nicrophorus vespilloides</name>
    <name type="common">Boreal carrion beetle</name>
    <dbReference type="NCBI Taxonomy" id="110193"/>
    <lineage>
        <taxon>Eukaryota</taxon>
        <taxon>Metazoa</taxon>
        <taxon>Ecdysozoa</taxon>
        <taxon>Arthropoda</taxon>
        <taxon>Hexapoda</taxon>
        <taxon>Insecta</taxon>
        <taxon>Pterygota</taxon>
        <taxon>Neoptera</taxon>
        <taxon>Endopterygota</taxon>
        <taxon>Coleoptera</taxon>
        <taxon>Polyphaga</taxon>
        <taxon>Staphyliniformia</taxon>
        <taxon>Silphidae</taxon>
        <taxon>Nicrophorinae</taxon>
        <taxon>Nicrophorus</taxon>
    </lineage>
</organism>
<gene>
    <name evidence="3" type="primary">LOC108569364</name>
</gene>
<proteinExistence type="predicted"/>
<reference evidence="3" key="1">
    <citation type="submission" date="2025-08" db="UniProtKB">
        <authorList>
            <consortium name="RefSeq"/>
        </authorList>
    </citation>
    <scope>IDENTIFICATION</scope>
    <source>
        <tissue evidence="3">Whole Larva</tissue>
    </source>
</reference>
<evidence type="ECO:0000256" key="1">
    <source>
        <dbReference type="SAM" id="Phobius"/>
    </source>
</evidence>
<sequence>MFDSLRKFIAYWYFRYTLVTELYMVEKWEESMIYVVAFAVFSLLTLFNSRIVLGYVSSYTNPDNTILMSNEYNT</sequence>
<evidence type="ECO:0000313" key="3">
    <source>
        <dbReference type="RefSeq" id="XP_017786372.1"/>
    </source>
</evidence>
<dbReference type="GeneID" id="108569364"/>
<keyword evidence="1" id="KW-1133">Transmembrane helix</keyword>
<evidence type="ECO:0000313" key="2">
    <source>
        <dbReference type="Proteomes" id="UP000695000"/>
    </source>
</evidence>
<dbReference type="RefSeq" id="XP_017786372.1">
    <property type="nucleotide sequence ID" value="XM_017930883.1"/>
</dbReference>